<dbReference type="Pfam" id="PF16715">
    <property type="entry name" value="CDPS"/>
    <property type="match status" value="1"/>
</dbReference>
<gene>
    <name evidence="4" type="ORF">AB0887_25540</name>
</gene>
<organism evidence="4 5">
    <name type="scientific">Streptomyces huasconensis</name>
    <dbReference type="NCBI Taxonomy" id="1854574"/>
    <lineage>
        <taxon>Bacteria</taxon>
        <taxon>Bacillati</taxon>
        <taxon>Actinomycetota</taxon>
        <taxon>Actinomycetes</taxon>
        <taxon>Kitasatosporales</taxon>
        <taxon>Streptomycetaceae</taxon>
        <taxon>Streptomyces</taxon>
    </lineage>
</organism>
<comment type="similarity">
    <text evidence="1">Belongs to the CDPS family.</text>
</comment>
<evidence type="ECO:0000256" key="3">
    <source>
        <dbReference type="ARBA" id="ARBA00030771"/>
    </source>
</evidence>
<evidence type="ECO:0000313" key="5">
    <source>
        <dbReference type="Proteomes" id="UP001553843"/>
    </source>
</evidence>
<keyword evidence="5" id="KW-1185">Reference proteome</keyword>
<dbReference type="InterPro" id="IPR030903">
    <property type="entry name" value="CDPS"/>
</dbReference>
<dbReference type="Gene3D" id="3.40.50.11710">
    <property type="entry name" value="Cyclodipeptide synthase"/>
    <property type="match status" value="1"/>
</dbReference>
<dbReference type="RefSeq" id="WP_359772564.1">
    <property type="nucleotide sequence ID" value="NZ_JBEYRR010000001.1"/>
</dbReference>
<protein>
    <recommendedName>
        <fullName evidence="3">Cyclodipeptide synthase</fullName>
    </recommendedName>
</protein>
<dbReference type="Proteomes" id="UP001553843">
    <property type="component" value="Unassembled WGS sequence"/>
</dbReference>
<comment type="caution">
    <text evidence="4">The sequence shown here is derived from an EMBL/GenBank/DDBJ whole genome shotgun (WGS) entry which is preliminary data.</text>
</comment>
<evidence type="ECO:0000313" key="4">
    <source>
        <dbReference type="EMBL" id="MEW2365302.1"/>
    </source>
</evidence>
<name>A0ABV3M0S3_9ACTN</name>
<sequence length="259" mass="28497">MGVHSEHHGIAVTSSGPFSADDNREFSVTPLTDNCRRVYEQGRHIVVGISHGNSYFSVGLLTRLLGWSQERFDEVDVIIPDDAFRENLAVLGYPPERAARKSRQESNAIRNRVTRAAAALPASTGIRVHLLSDLLDNPVYRAHRLRAEEALRTDCGLLDACLGMSRRALRTNLGGKEPTEEQVRAGARYPLAELPFFLGSADIFGVASSLCFYHTPIPLADYLFRNRASLAPSIRQGYATIQSSHQPSVPQEDPCTPAS</sequence>
<dbReference type="EMBL" id="JBEYRS010000011">
    <property type="protein sequence ID" value="MEW2365302.1"/>
    <property type="molecule type" value="Genomic_DNA"/>
</dbReference>
<reference evidence="4 5" key="1">
    <citation type="submission" date="2024-06" db="EMBL/GenBank/DDBJ databases">
        <title>The Natural Products Discovery Center: Release of the First 8490 Sequenced Strains for Exploring Actinobacteria Biosynthetic Diversity.</title>
        <authorList>
            <person name="Kalkreuter E."/>
            <person name="Kautsar S.A."/>
            <person name="Yang D."/>
            <person name="Bader C.D."/>
            <person name="Teijaro C.N."/>
            <person name="Fluegel L."/>
            <person name="Davis C.M."/>
            <person name="Simpson J.R."/>
            <person name="Lauterbach L."/>
            <person name="Steele A.D."/>
            <person name="Gui C."/>
            <person name="Meng S."/>
            <person name="Li G."/>
            <person name="Viehrig K."/>
            <person name="Ye F."/>
            <person name="Su P."/>
            <person name="Kiefer A.F."/>
            <person name="Nichols A."/>
            <person name="Cepeda A.J."/>
            <person name="Yan W."/>
            <person name="Fan B."/>
            <person name="Jiang Y."/>
            <person name="Adhikari A."/>
            <person name="Zheng C.-J."/>
            <person name="Schuster L."/>
            <person name="Cowan T.M."/>
            <person name="Smanski M.J."/>
            <person name="Chevrette M.G."/>
            <person name="De Carvalho L.P.S."/>
            <person name="Shen B."/>
        </authorList>
    </citation>
    <scope>NUCLEOTIDE SEQUENCE [LARGE SCALE GENOMIC DNA]</scope>
    <source>
        <strain evidence="4 5">NPDC047833</strain>
    </source>
</reference>
<dbReference type="InterPro" id="IPR038622">
    <property type="entry name" value="CDPS_sf"/>
</dbReference>
<evidence type="ECO:0000256" key="2">
    <source>
        <dbReference type="ARBA" id="ARBA00022679"/>
    </source>
</evidence>
<dbReference type="NCBIfam" id="TIGR04539">
    <property type="entry name" value="tRNA_cyclodipep"/>
    <property type="match status" value="1"/>
</dbReference>
<proteinExistence type="inferred from homology"/>
<keyword evidence="2" id="KW-0808">Transferase</keyword>
<evidence type="ECO:0000256" key="1">
    <source>
        <dbReference type="ARBA" id="ARBA00006034"/>
    </source>
</evidence>
<accession>A0ABV3M0S3</accession>